<dbReference type="InterPro" id="IPR001650">
    <property type="entry name" value="Helicase_C-like"/>
</dbReference>
<dbReference type="Pfam" id="PF04851">
    <property type="entry name" value="ResIII"/>
    <property type="match status" value="1"/>
</dbReference>
<protein>
    <submittedName>
        <fullName evidence="2">DEAD/DEAH box helicase family protein</fullName>
    </submittedName>
</protein>
<organism evidence="2 3">
    <name type="scientific">Amycolatopsis albidoflavus</name>
    <dbReference type="NCBI Taxonomy" id="102226"/>
    <lineage>
        <taxon>Bacteria</taxon>
        <taxon>Bacillati</taxon>
        <taxon>Actinomycetota</taxon>
        <taxon>Actinomycetes</taxon>
        <taxon>Pseudonocardiales</taxon>
        <taxon>Pseudonocardiaceae</taxon>
        <taxon>Amycolatopsis</taxon>
    </lineage>
</organism>
<dbReference type="InterPro" id="IPR014001">
    <property type="entry name" value="Helicase_ATP-bd"/>
</dbReference>
<dbReference type="EMBL" id="JBHUKQ010000015">
    <property type="protein sequence ID" value="MFD2484243.1"/>
    <property type="molecule type" value="Genomic_DNA"/>
</dbReference>
<evidence type="ECO:0000313" key="3">
    <source>
        <dbReference type="Proteomes" id="UP001597542"/>
    </source>
</evidence>
<keyword evidence="3" id="KW-1185">Reference proteome</keyword>
<feature type="non-terminal residue" evidence="2">
    <location>
        <position position="442"/>
    </location>
</feature>
<name>A0ABW5I5P8_9PSEU</name>
<gene>
    <name evidence="2" type="ORF">ACFSUT_28480</name>
</gene>
<proteinExistence type="predicted"/>
<dbReference type="InterPro" id="IPR027417">
    <property type="entry name" value="P-loop_NTPase"/>
</dbReference>
<dbReference type="Gene3D" id="3.40.50.300">
    <property type="entry name" value="P-loop containing nucleotide triphosphate hydrolases"/>
    <property type="match status" value="2"/>
</dbReference>
<dbReference type="RefSeq" id="WP_377927281.1">
    <property type="nucleotide sequence ID" value="NZ_JBHUKQ010000015.1"/>
</dbReference>
<dbReference type="Pfam" id="PF00271">
    <property type="entry name" value="Helicase_C"/>
    <property type="match status" value="1"/>
</dbReference>
<dbReference type="PANTHER" id="PTHR47396">
    <property type="entry name" value="TYPE I RESTRICTION ENZYME ECOKI R PROTEIN"/>
    <property type="match status" value="1"/>
</dbReference>
<dbReference type="SMART" id="SM00490">
    <property type="entry name" value="HELICc"/>
    <property type="match status" value="1"/>
</dbReference>
<dbReference type="PANTHER" id="PTHR47396:SF1">
    <property type="entry name" value="ATP-DEPENDENT HELICASE IRC3-RELATED"/>
    <property type="match status" value="1"/>
</dbReference>
<reference evidence="3" key="1">
    <citation type="journal article" date="2019" name="Int. J. Syst. Evol. Microbiol.">
        <title>The Global Catalogue of Microorganisms (GCM) 10K type strain sequencing project: providing services to taxonomists for standard genome sequencing and annotation.</title>
        <authorList>
            <consortium name="The Broad Institute Genomics Platform"/>
            <consortium name="The Broad Institute Genome Sequencing Center for Infectious Disease"/>
            <person name="Wu L."/>
            <person name="Ma J."/>
        </authorList>
    </citation>
    <scope>NUCLEOTIDE SEQUENCE [LARGE SCALE GENOMIC DNA]</scope>
    <source>
        <strain evidence="3">CGMCC 4.7638</strain>
    </source>
</reference>
<dbReference type="Proteomes" id="UP001597542">
    <property type="component" value="Unassembled WGS sequence"/>
</dbReference>
<dbReference type="SUPFAM" id="SSF52540">
    <property type="entry name" value="P-loop containing nucleoside triphosphate hydrolases"/>
    <property type="match status" value="1"/>
</dbReference>
<dbReference type="GO" id="GO:0004386">
    <property type="term" value="F:helicase activity"/>
    <property type="evidence" value="ECO:0007669"/>
    <property type="project" value="UniProtKB-KW"/>
</dbReference>
<keyword evidence="2" id="KW-0378">Hydrolase</keyword>
<sequence>MSISFPAEVRGGADCPVVLRDYQADAVASVTALAAASGRARLLMFCATGKTLVALCSAVRIAPPDGVVVVLVPTLDLLSQTLAVWASAGVDHEATAVCGDPDIGESWTHPDDLPCPVSRDPEVAARWLARPSRGLKLVLATHFSADRVACALLRSGVSADVTVVDEAHWTAGRADKAIAVVHDEARFPSRFRLYATATPKVVVARPGGELESVSMADPAVYGPVAYDYPASRAIAEGWVDDYRVAVIGVPRSEATSLLRNGRHGGRATGHEGAGLHRAVVQAALAKAATTWGLRRVLVFTGRVADAASFAQTLPQAVAALPPENRPPGRLTASHVSGVMPGGQRRAALADLRDPPDAGWTVLANARCLAEGVDVPAIDGVVLTVRTKSSAGVLQAVGRALRPHPDGRGSSLVLVPLLLPDDGAIPDLVETSGWSTMLQTLRK</sequence>
<dbReference type="CDD" id="cd18785">
    <property type="entry name" value="SF2_C"/>
    <property type="match status" value="1"/>
</dbReference>
<evidence type="ECO:0000313" key="2">
    <source>
        <dbReference type="EMBL" id="MFD2484243.1"/>
    </source>
</evidence>
<evidence type="ECO:0000259" key="1">
    <source>
        <dbReference type="PROSITE" id="PS51194"/>
    </source>
</evidence>
<dbReference type="SMART" id="SM00487">
    <property type="entry name" value="DEXDc"/>
    <property type="match status" value="1"/>
</dbReference>
<comment type="caution">
    <text evidence="2">The sequence shown here is derived from an EMBL/GenBank/DDBJ whole genome shotgun (WGS) entry which is preliminary data.</text>
</comment>
<accession>A0ABW5I5P8</accession>
<dbReference type="InterPro" id="IPR006935">
    <property type="entry name" value="Helicase/UvrB_N"/>
</dbReference>
<keyword evidence="2" id="KW-0067">ATP-binding</keyword>
<dbReference type="InterPro" id="IPR050742">
    <property type="entry name" value="Helicase_Restrict-Modif_Enz"/>
</dbReference>
<keyword evidence="2" id="KW-0347">Helicase</keyword>
<keyword evidence="2" id="KW-0547">Nucleotide-binding</keyword>
<dbReference type="PROSITE" id="PS51194">
    <property type="entry name" value="HELICASE_CTER"/>
    <property type="match status" value="1"/>
</dbReference>
<feature type="domain" description="Helicase C-terminal" evidence="1">
    <location>
        <begin position="283"/>
        <end position="442"/>
    </location>
</feature>